<evidence type="ECO:0000313" key="2">
    <source>
        <dbReference type="Proteomes" id="UP001595755"/>
    </source>
</evidence>
<protein>
    <recommendedName>
        <fullName evidence="3">Thioredoxin domain-containing protein</fullName>
    </recommendedName>
</protein>
<accession>A0ABV8SEW8</accession>
<proteinExistence type="predicted"/>
<dbReference type="RefSeq" id="WP_204603500.1">
    <property type="nucleotide sequence ID" value="NZ_JBHSED010000035.1"/>
</dbReference>
<dbReference type="Proteomes" id="UP001595755">
    <property type="component" value="Unassembled WGS sequence"/>
</dbReference>
<evidence type="ECO:0000313" key="1">
    <source>
        <dbReference type="EMBL" id="MFC4305049.1"/>
    </source>
</evidence>
<name>A0ABV8SEW8_9BACL</name>
<sequence>MTDPRGHLQFLKPTKNWLNPGEYLPDANRFADGRLRSIPAARLCMFLFFIDTECEPCGPALNMLYEALSEHDLPAVLLVAAPEDKKFDIIRTAFEGKAELHRCDMKEMKRLFGTGATPWGYGINAVGQIVTSSVCGSRSEFAALTRPFRRLIGATV</sequence>
<evidence type="ECO:0008006" key="3">
    <source>
        <dbReference type="Google" id="ProtNLM"/>
    </source>
</evidence>
<keyword evidence="2" id="KW-1185">Reference proteome</keyword>
<gene>
    <name evidence="1" type="ORF">ACFO1S_16575</name>
</gene>
<comment type="caution">
    <text evidence="1">The sequence shown here is derived from an EMBL/GenBank/DDBJ whole genome shotgun (WGS) entry which is preliminary data.</text>
</comment>
<dbReference type="EMBL" id="JBHSED010000035">
    <property type="protein sequence ID" value="MFC4305049.1"/>
    <property type="molecule type" value="Genomic_DNA"/>
</dbReference>
<reference evidence="2" key="1">
    <citation type="journal article" date="2019" name="Int. J. Syst. Evol. Microbiol.">
        <title>The Global Catalogue of Microorganisms (GCM) 10K type strain sequencing project: providing services to taxonomists for standard genome sequencing and annotation.</title>
        <authorList>
            <consortium name="The Broad Institute Genomics Platform"/>
            <consortium name="The Broad Institute Genome Sequencing Center for Infectious Disease"/>
            <person name="Wu L."/>
            <person name="Ma J."/>
        </authorList>
    </citation>
    <scope>NUCLEOTIDE SEQUENCE [LARGE SCALE GENOMIC DNA]</scope>
    <source>
        <strain evidence="2">CGMCC 4.1641</strain>
    </source>
</reference>
<organism evidence="1 2">
    <name type="scientific">Cohnella boryungensis</name>
    <dbReference type="NCBI Taxonomy" id="768479"/>
    <lineage>
        <taxon>Bacteria</taxon>
        <taxon>Bacillati</taxon>
        <taxon>Bacillota</taxon>
        <taxon>Bacilli</taxon>
        <taxon>Bacillales</taxon>
        <taxon>Paenibacillaceae</taxon>
        <taxon>Cohnella</taxon>
    </lineage>
</organism>